<evidence type="ECO:0000256" key="5">
    <source>
        <dbReference type="ARBA" id="ARBA00022747"/>
    </source>
</evidence>
<evidence type="ECO:0000256" key="10">
    <source>
        <dbReference type="ARBA" id="ARBA00023306"/>
    </source>
</evidence>
<keyword evidence="3" id="KW-0963">Cytoplasm</keyword>
<dbReference type="GO" id="GO:0006310">
    <property type="term" value="P:DNA recombination"/>
    <property type="evidence" value="ECO:0007669"/>
    <property type="project" value="UniProtKB-KW"/>
</dbReference>
<dbReference type="InterPro" id="IPR044068">
    <property type="entry name" value="CB"/>
</dbReference>
<dbReference type="Gene3D" id="1.10.150.130">
    <property type="match status" value="1"/>
</dbReference>
<dbReference type="PROSITE" id="PS51900">
    <property type="entry name" value="CB"/>
    <property type="match status" value="1"/>
</dbReference>
<dbReference type="Pfam" id="PF13495">
    <property type="entry name" value="Phage_int_SAM_4"/>
    <property type="match status" value="1"/>
</dbReference>
<evidence type="ECO:0000259" key="13">
    <source>
        <dbReference type="PROSITE" id="PS51900"/>
    </source>
</evidence>
<dbReference type="GO" id="GO:0051301">
    <property type="term" value="P:cell division"/>
    <property type="evidence" value="ECO:0007669"/>
    <property type="project" value="UniProtKB-KW"/>
</dbReference>
<dbReference type="GO" id="GO:0005737">
    <property type="term" value="C:cytoplasm"/>
    <property type="evidence" value="ECO:0007669"/>
    <property type="project" value="UniProtKB-SubCell"/>
</dbReference>
<evidence type="ECO:0000256" key="9">
    <source>
        <dbReference type="ARBA" id="ARBA00023172"/>
    </source>
</evidence>
<keyword evidence="6" id="KW-0159">Chromosome partition</keyword>
<feature type="domain" description="Core-binding (CB)" evidence="13">
    <location>
        <begin position="304"/>
        <end position="386"/>
    </location>
</feature>
<dbReference type="Pfam" id="PF00589">
    <property type="entry name" value="Phage_integrase"/>
    <property type="match status" value="1"/>
</dbReference>
<dbReference type="InterPro" id="IPR050090">
    <property type="entry name" value="Tyrosine_recombinase_XerCD"/>
</dbReference>
<dbReference type="Proteomes" id="UP000195950">
    <property type="component" value="Unassembled WGS sequence"/>
</dbReference>
<dbReference type="GO" id="GO:0009307">
    <property type="term" value="P:DNA restriction-modification system"/>
    <property type="evidence" value="ECO:0007669"/>
    <property type="project" value="UniProtKB-KW"/>
</dbReference>
<dbReference type="NCBIfam" id="NF040815">
    <property type="entry name" value="recomb_XerA_Arch"/>
    <property type="match status" value="1"/>
</dbReference>
<dbReference type="AlphaFoldDB" id="A0A1Y4I4B9"/>
<accession>A0A1Y4I4B9</accession>
<comment type="subcellular location">
    <subcellularLocation>
        <location evidence="1">Cytoplasm</location>
    </subcellularLocation>
</comment>
<evidence type="ECO:0000256" key="7">
    <source>
        <dbReference type="ARBA" id="ARBA00022908"/>
    </source>
</evidence>
<gene>
    <name evidence="14" type="ORF">B5F32_18645</name>
</gene>
<sequence length="584" mass="67385">MAKQLYDYWFVQFDFPNENGKPYKSSGGKMVWNEKLKREIPKGWNVLKLGEHCSFNKRTSNGYFNHPILYLDTSNITNNTIDELQFLNPSSDIIPSRARRLVQEGDIVYSTVRPNLKHFGIIMNPDYNMVVSTGFAVITANWSAYRYFIYQFLIQAATIENLSTIAQSAVSAYPSINTSDIENLDLVVPPDSMIEKYAKTACRLYLQIDTNYKEIKSLTKQRDELLPLLMNGQVSVNSDLAVSYIIYKNKIIRIMKENIIQAIVAEMQRDLDCRQMARLKAVLTSELHNVEIIEKSDCATQQTQENEHLLNSFISAKKIEGCSDKTLTYYRNTIERLLVTLSLAICHITTTDIRTYLSDYQEEHQSSKVTIDNMRRIFSSFFAWLEDEDYIAKSPVRRIHKVKTDSLVKEVLSDEQLEQLRDSCTTKRDLAIIDFLSSTGIRVGELVKLSREDIDFHERQCVVFGKGNKERIVYFNARTKLHLQQYLNERTDSNPALFVSLHSPHTRLTISGMEIRIRKLGQSLSMPKVHPHKFRRTLATMAIDKGMPIEQVQRLLGHVRIDTTLHYAIVNQNNVKLAHKKYLG</sequence>
<protein>
    <submittedName>
        <fullName evidence="14">Recombinase XerD</fullName>
    </submittedName>
</protein>
<evidence type="ECO:0000313" key="14">
    <source>
        <dbReference type="EMBL" id="OUP15083.1"/>
    </source>
</evidence>
<evidence type="ECO:0000256" key="4">
    <source>
        <dbReference type="ARBA" id="ARBA00022618"/>
    </source>
</evidence>
<dbReference type="GO" id="GO:0015074">
    <property type="term" value="P:DNA integration"/>
    <property type="evidence" value="ECO:0007669"/>
    <property type="project" value="UniProtKB-KW"/>
</dbReference>
<feature type="domain" description="Tyr recombinase" evidence="12">
    <location>
        <begin position="407"/>
        <end position="580"/>
    </location>
</feature>
<name>A0A1Y4I4B9_PARDI</name>
<dbReference type="InterPro" id="IPR010998">
    <property type="entry name" value="Integrase_recombinase_N"/>
</dbReference>
<keyword evidence="5" id="KW-0680">Restriction system</keyword>
<dbReference type="InterPro" id="IPR002104">
    <property type="entry name" value="Integrase_catalytic"/>
</dbReference>
<dbReference type="Pfam" id="PF01420">
    <property type="entry name" value="Methylase_S"/>
    <property type="match status" value="1"/>
</dbReference>
<dbReference type="EMBL" id="NFJX01000024">
    <property type="protein sequence ID" value="OUP15083.1"/>
    <property type="molecule type" value="Genomic_DNA"/>
</dbReference>
<dbReference type="SUPFAM" id="SSF116734">
    <property type="entry name" value="DNA methylase specificity domain"/>
    <property type="match status" value="1"/>
</dbReference>
<dbReference type="PROSITE" id="PS51898">
    <property type="entry name" value="TYR_RECOMBINASE"/>
    <property type="match status" value="1"/>
</dbReference>
<dbReference type="PANTHER" id="PTHR30349">
    <property type="entry name" value="PHAGE INTEGRASE-RELATED"/>
    <property type="match status" value="1"/>
</dbReference>
<dbReference type="GO" id="GO:0007059">
    <property type="term" value="P:chromosome segregation"/>
    <property type="evidence" value="ECO:0007669"/>
    <property type="project" value="UniProtKB-KW"/>
</dbReference>
<dbReference type="InterPro" id="IPR044946">
    <property type="entry name" value="Restrct_endonuc_typeI_TRD_sf"/>
</dbReference>
<comment type="similarity">
    <text evidence="2">Belongs to the type-I restriction system S methylase family.</text>
</comment>
<reference evidence="15" key="1">
    <citation type="submission" date="2017-04" db="EMBL/GenBank/DDBJ databases">
        <title>Function of individual gut microbiota members based on whole genome sequencing of pure cultures obtained from chicken caecum.</title>
        <authorList>
            <person name="Medvecky M."/>
            <person name="Cejkova D."/>
            <person name="Polansky O."/>
            <person name="Karasova D."/>
            <person name="Kubasova T."/>
            <person name="Cizek A."/>
            <person name="Rychlik I."/>
        </authorList>
    </citation>
    <scope>NUCLEOTIDE SEQUENCE [LARGE SCALE GENOMIC DNA]</scope>
    <source>
        <strain evidence="15">An199</strain>
    </source>
</reference>
<evidence type="ECO:0000256" key="2">
    <source>
        <dbReference type="ARBA" id="ARBA00010923"/>
    </source>
</evidence>
<evidence type="ECO:0000256" key="3">
    <source>
        <dbReference type="ARBA" id="ARBA00022490"/>
    </source>
</evidence>
<dbReference type="InterPro" id="IPR011010">
    <property type="entry name" value="DNA_brk_join_enz"/>
</dbReference>
<evidence type="ECO:0000256" key="1">
    <source>
        <dbReference type="ARBA" id="ARBA00004496"/>
    </source>
</evidence>
<evidence type="ECO:0000256" key="8">
    <source>
        <dbReference type="ARBA" id="ARBA00023125"/>
    </source>
</evidence>
<dbReference type="Gene3D" id="1.10.443.10">
    <property type="entry name" value="Intergrase catalytic core"/>
    <property type="match status" value="1"/>
</dbReference>
<keyword evidence="10" id="KW-0131">Cell cycle</keyword>
<dbReference type="InterPro" id="IPR004107">
    <property type="entry name" value="Integrase_SAM-like_N"/>
</dbReference>
<keyword evidence="7" id="KW-0229">DNA integration</keyword>
<dbReference type="PANTHER" id="PTHR30349:SF77">
    <property type="entry name" value="TYROSINE RECOMBINASE XERC"/>
    <property type="match status" value="1"/>
</dbReference>
<dbReference type="Gene3D" id="3.90.220.20">
    <property type="entry name" value="DNA methylase specificity domains"/>
    <property type="match status" value="1"/>
</dbReference>
<keyword evidence="9" id="KW-0233">DNA recombination</keyword>
<dbReference type="GO" id="GO:0003677">
    <property type="term" value="F:DNA binding"/>
    <property type="evidence" value="ECO:0007669"/>
    <property type="project" value="UniProtKB-UniRule"/>
</dbReference>
<evidence type="ECO:0000256" key="11">
    <source>
        <dbReference type="PROSITE-ProRule" id="PRU01248"/>
    </source>
</evidence>
<keyword evidence="4" id="KW-0132">Cell division</keyword>
<dbReference type="InterPro" id="IPR013762">
    <property type="entry name" value="Integrase-like_cat_sf"/>
</dbReference>
<evidence type="ECO:0000259" key="12">
    <source>
        <dbReference type="PROSITE" id="PS51898"/>
    </source>
</evidence>
<dbReference type="InterPro" id="IPR000055">
    <property type="entry name" value="Restrct_endonuc_typeI_TRD"/>
</dbReference>
<evidence type="ECO:0000256" key="6">
    <source>
        <dbReference type="ARBA" id="ARBA00022829"/>
    </source>
</evidence>
<organism evidence="14 15">
    <name type="scientific">Parabacteroides distasonis</name>
    <dbReference type="NCBI Taxonomy" id="823"/>
    <lineage>
        <taxon>Bacteria</taxon>
        <taxon>Pseudomonadati</taxon>
        <taxon>Bacteroidota</taxon>
        <taxon>Bacteroidia</taxon>
        <taxon>Bacteroidales</taxon>
        <taxon>Tannerellaceae</taxon>
        <taxon>Parabacteroides</taxon>
    </lineage>
</organism>
<evidence type="ECO:0000313" key="15">
    <source>
        <dbReference type="Proteomes" id="UP000195950"/>
    </source>
</evidence>
<dbReference type="SUPFAM" id="SSF56349">
    <property type="entry name" value="DNA breaking-rejoining enzymes"/>
    <property type="match status" value="1"/>
</dbReference>
<comment type="caution">
    <text evidence="14">The sequence shown here is derived from an EMBL/GenBank/DDBJ whole genome shotgun (WGS) entry which is preliminary data.</text>
</comment>
<keyword evidence="8 11" id="KW-0238">DNA-binding</keyword>
<proteinExistence type="inferred from homology"/>